<gene>
    <name evidence="2" type="ORF">FX983_04751</name>
</gene>
<dbReference type="EMBL" id="JAAAXX010000002">
    <property type="protein sequence ID" value="KAF2390291.1"/>
    <property type="molecule type" value="Genomic_DNA"/>
</dbReference>
<reference evidence="2 3" key="1">
    <citation type="submission" date="2019-12" db="EMBL/GenBank/DDBJ databases">
        <title>Endophytic bacteria associated with Panax ginseng seedlings.</title>
        <authorList>
            <person name="Park J.M."/>
            <person name="Shin R."/>
            <person name="Jo S.H."/>
        </authorList>
    </citation>
    <scope>NUCLEOTIDE SEQUENCE [LARGE SCALE GENOMIC DNA]</scope>
    <source>
        <strain evidence="2 3">PgKB32</strain>
    </source>
</reference>
<evidence type="ECO:0000313" key="3">
    <source>
        <dbReference type="Proteomes" id="UP000475265"/>
    </source>
</evidence>
<dbReference type="GO" id="GO:0004518">
    <property type="term" value="F:nuclease activity"/>
    <property type="evidence" value="ECO:0007669"/>
    <property type="project" value="InterPro"/>
</dbReference>
<sequence length="412" mass="46587">METTTLRTFTTSKALEQRSTHGGIHKLTITEVKPRELVGRETTRRFYAQFKAAALESLQLLDHSNIDRIYCDFHDDYVVRYITPSGSSYRFVQVKTNGKANERWSPLEIFGIKKRLKKDTTHDLKTSFAGRLFLHIDNFGPTCNCVQLSTNINFDDDVLDIENDLRTGSSKGKFTKTLITEIKNNFPKLAHLSDEAILKEFSSFKLSPRENILDDEREAFVTQAATKIYKYSEIHLTPPEVSKIVDTLVDLVRKKSSSVILEGMTERELEKISAIALEDILGLLSISKTAFEILRSGGDDNAIKSASILQRTLTKSKFSIDTVNQFAQYKSDWDTWFRVSRHTIPNLQLTVYLQQANDVARKLANGNLSMLDLYCEVNKLSSFAASIPGMQTIREEQILGGVLAELVRGEGI</sequence>
<feature type="domain" description="CD-NTase associated protein 4-like DNA endonuclease" evidence="1">
    <location>
        <begin position="39"/>
        <end position="256"/>
    </location>
</feature>
<organism evidence="2 3">
    <name type="scientific">Pseudomonas frederiksbergensis</name>
    <dbReference type="NCBI Taxonomy" id="104087"/>
    <lineage>
        <taxon>Bacteria</taxon>
        <taxon>Pseudomonadati</taxon>
        <taxon>Pseudomonadota</taxon>
        <taxon>Gammaproteobacteria</taxon>
        <taxon>Pseudomonadales</taxon>
        <taxon>Pseudomonadaceae</taxon>
        <taxon>Pseudomonas</taxon>
    </lineage>
</organism>
<name>A0A6L5BNS8_9PSED</name>
<dbReference type="Pfam" id="PF14130">
    <property type="entry name" value="Cap4_nuclease"/>
    <property type="match status" value="1"/>
</dbReference>
<dbReference type="RefSeq" id="WP_163912233.1">
    <property type="nucleotide sequence ID" value="NZ_JAAAXX010000002.1"/>
</dbReference>
<evidence type="ECO:0000313" key="2">
    <source>
        <dbReference type="EMBL" id="KAF2390291.1"/>
    </source>
</evidence>
<comment type="caution">
    <text evidence="2">The sequence shown here is derived from an EMBL/GenBank/DDBJ whole genome shotgun (WGS) entry which is preliminary data.</text>
</comment>
<proteinExistence type="predicted"/>
<evidence type="ECO:0000259" key="1">
    <source>
        <dbReference type="Pfam" id="PF14130"/>
    </source>
</evidence>
<dbReference type="AlphaFoldDB" id="A0A6L5BNS8"/>
<protein>
    <recommendedName>
        <fullName evidence="1">CD-NTase associated protein 4-like DNA endonuclease domain-containing protein</fullName>
    </recommendedName>
</protein>
<dbReference type="Proteomes" id="UP000475265">
    <property type="component" value="Unassembled WGS sequence"/>
</dbReference>
<accession>A0A6L5BNS8</accession>
<dbReference type="InterPro" id="IPR025382">
    <property type="entry name" value="Cap4-like_endonuclease_dom"/>
</dbReference>